<feature type="signal peptide" evidence="1">
    <location>
        <begin position="1"/>
        <end position="29"/>
    </location>
</feature>
<dbReference type="SUPFAM" id="SSF53850">
    <property type="entry name" value="Periplasmic binding protein-like II"/>
    <property type="match status" value="1"/>
</dbReference>
<protein>
    <submittedName>
        <fullName evidence="2">Uncharacterized protein</fullName>
    </submittedName>
</protein>
<dbReference type="Gene3D" id="3.40.190.10">
    <property type="entry name" value="Periplasmic binding protein-like II"/>
    <property type="match status" value="1"/>
</dbReference>
<evidence type="ECO:0000313" key="2">
    <source>
        <dbReference type="EMBL" id="CEM32480.1"/>
    </source>
</evidence>
<dbReference type="Proteomes" id="UP000041254">
    <property type="component" value="Unassembled WGS sequence"/>
</dbReference>
<keyword evidence="3" id="KW-1185">Reference proteome</keyword>
<evidence type="ECO:0000313" key="3">
    <source>
        <dbReference type="Proteomes" id="UP000041254"/>
    </source>
</evidence>
<keyword evidence="1" id="KW-0732">Signal</keyword>
<dbReference type="PANTHER" id="PTHR35936">
    <property type="entry name" value="MEMBRANE-BOUND LYTIC MUREIN TRANSGLYCOSYLASE F"/>
    <property type="match status" value="1"/>
</dbReference>
<gene>
    <name evidence="2" type="ORF">Vbra_4569</name>
</gene>
<dbReference type="PANTHER" id="PTHR35936:SF17">
    <property type="entry name" value="ARGININE-BINDING EXTRACELLULAR PROTEIN ARTP"/>
    <property type="match status" value="1"/>
</dbReference>
<feature type="chain" id="PRO_5005190476" evidence="1">
    <location>
        <begin position="30"/>
        <end position="289"/>
    </location>
</feature>
<dbReference type="VEuPathDB" id="CryptoDB:Vbra_4569"/>
<organism evidence="2 3">
    <name type="scientific">Vitrella brassicaformis (strain CCMP3155)</name>
    <dbReference type="NCBI Taxonomy" id="1169540"/>
    <lineage>
        <taxon>Eukaryota</taxon>
        <taxon>Sar</taxon>
        <taxon>Alveolata</taxon>
        <taxon>Colpodellida</taxon>
        <taxon>Vitrellaceae</taxon>
        <taxon>Vitrella</taxon>
    </lineage>
</organism>
<evidence type="ECO:0000256" key="1">
    <source>
        <dbReference type="SAM" id="SignalP"/>
    </source>
</evidence>
<accession>A0A0G4GQ24</accession>
<proteinExistence type="predicted"/>
<reference evidence="2 3" key="1">
    <citation type="submission" date="2014-11" db="EMBL/GenBank/DDBJ databases">
        <authorList>
            <person name="Zhu J."/>
            <person name="Qi W."/>
            <person name="Song R."/>
        </authorList>
    </citation>
    <scope>NUCLEOTIDE SEQUENCE [LARGE SCALE GENOMIC DNA]</scope>
</reference>
<name>A0A0G4GQ24_VITBC</name>
<dbReference type="InParanoid" id="A0A0G4GQ24"/>
<dbReference type="AlphaFoldDB" id="A0A0G4GQ24"/>
<dbReference type="PhylomeDB" id="A0A0G4GQ24"/>
<sequence length="289" mass="31379">MQPVSMSRLLMPVGPLLSLSVLSISLVAATPNEEKITDLAEFLLDLLAPVVGDKRPEEPNPYVTGDKGDVQLNEAFSRAIKNVLDEGVVEVGISILNPSVKNDRTLDGFDVEVVELILAELSKEYEREIKANFTIIDNSEIFFEQFREALNEGTADILTFFTGTAERAESVDFRSCSILNFVNEIGVWVLEDSDLTAIDLTADPNALEEKRIGVCDGCFFIDALTEVAPGLELVEFPVDELVPALREGQVEGVATLLRSSGPGFNAFVAAEDLVKLDGSFVVLGLSVPL</sequence>
<dbReference type="EMBL" id="CDMY01000757">
    <property type="protein sequence ID" value="CEM32480.1"/>
    <property type="molecule type" value="Genomic_DNA"/>
</dbReference>